<keyword evidence="5 9" id="KW-0812">Transmembrane</keyword>
<keyword evidence="4" id="KW-1003">Cell membrane</keyword>
<keyword evidence="6 9" id="KW-1133">Transmembrane helix</keyword>
<evidence type="ECO:0000256" key="3">
    <source>
        <dbReference type="ARBA" id="ARBA00022449"/>
    </source>
</evidence>
<comment type="subcellular location">
    <subcellularLocation>
        <location evidence="1">Cell membrane</location>
        <topology evidence="1">Multi-pass membrane protein</topology>
    </subcellularLocation>
</comment>
<feature type="transmembrane region" description="Helical" evidence="9">
    <location>
        <begin position="196"/>
        <end position="214"/>
    </location>
</feature>
<accession>E6PI26</accession>
<organism evidence="11">
    <name type="scientific">mine drainage metagenome</name>
    <dbReference type="NCBI Taxonomy" id="410659"/>
    <lineage>
        <taxon>unclassified sequences</taxon>
        <taxon>metagenomes</taxon>
        <taxon>ecological metagenomes</taxon>
    </lineage>
</organism>
<feature type="transmembrane region" description="Helical" evidence="9">
    <location>
        <begin position="6"/>
        <end position="27"/>
    </location>
</feature>
<feature type="transmembrane region" description="Helical" evidence="9">
    <location>
        <begin position="120"/>
        <end position="143"/>
    </location>
</feature>
<keyword evidence="2" id="KW-0813">Transport</keyword>
<dbReference type="GO" id="GO:1902600">
    <property type="term" value="P:proton transmembrane transport"/>
    <property type="evidence" value="ECO:0007669"/>
    <property type="project" value="InterPro"/>
</dbReference>
<feature type="transmembrane region" description="Helical" evidence="9">
    <location>
        <begin position="336"/>
        <end position="357"/>
    </location>
</feature>
<keyword evidence="8 9" id="KW-0472">Membrane</keyword>
<evidence type="ECO:0000256" key="6">
    <source>
        <dbReference type="ARBA" id="ARBA00022989"/>
    </source>
</evidence>
<feature type="transmembrane region" description="Helical" evidence="9">
    <location>
        <begin position="373"/>
        <end position="392"/>
    </location>
</feature>
<feature type="transmembrane region" description="Helical" evidence="9">
    <location>
        <begin position="155"/>
        <end position="176"/>
    </location>
</feature>
<dbReference type="GO" id="GO:0005886">
    <property type="term" value="C:plasma membrane"/>
    <property type="evidence" value="ECO:0007669"/>
    <property type="project" value="UniProtKB-SubCell"/>
</dbReference>
<evidence type="ECO:0000256" key="4">
    <source>
        <dbReference type="ARBA" id="ARBA00022475"/>
    </source>
</evidence>
<evidence type="ECO:0000256" key="8">
    <source>
        <dbReference type="ARBA" id="ARBA00023136"/>
    </source>
</evidence>
<keyword evidence="7" id="KW-0406">Ion transport</keyword>
<dbReference type="EMBL" id="CABL01000019">
    <property type="protein sequence ID" value="CBH76116.1"/>
    <property type="molecule type" value="Genomic_DNA"/>
</dbReference>
<dbReference type="AlphaFoldDB" id="E6PI26"/>
<dbReference type="InterPro" id="IPR038770">
    <property type="entry name" value="Na+/solute_symporter_sf"/>
</dbReference>
<sequence>MSATFAHYPALVVEFGAAAVLVAALLARALSRRFGIPSIITLLLVGLALGPSGLNFLQLDLAAPATRALLSLCVVIVLFEATLRIDIGRLPKRPLFLLIIVGAGLTLVVIPHVAHAFGLSTIVAAMLASACIVTGPTVTGPLLARLRLRPELRHLLESEGILLDAMGVIVAAATFTSFTTRERGPFLTSLATIERLGSGAIVGLIVGAIGLFFLRRYARSWSSDVTKLLLLALAFGAYALGEFVAQESGLTAIIACALVVDFRGLPSERLLRSYKEDLSILALSTVFVLLASQIRIASVLPLVGVGAAIAATLVVLRIVVVAIATARSSLNLRERIFACTVFPRGIVAVSLATYYATQLTAWGFRGGNRFSEVLFVVIVLTVSVSTILSIVASRVLKLRQPVVVLAGIDPTSTERARMLEEEGYVVVLADTDEASVTFARSQDCDAAFIESEARIGELVRERGASVLLDDGNPRWSRLGKGLLPAHIARSLPLAEPHERNAQPG</sequence>
<feature type="transmembrane region" description="Helical" evidence="9">
    <location>
        <begin position="250"/>
        <end position="266"/>
    </location>
</feature>
<evidence type="ECO:0000256" key="9">
    <source>
        <dbReference type="SAM" id="Phobius"/>
    </source>
</evidence>
<comment type="caution">
    <text evidence="11">The sequence shown here is derived from an EMBL/GenBank/DDBJ whole genome shotgun (WGS) entry which is preliminary data.</text>
</comment>
<evidence type="ECO:0000256" key="2">
    <source>
        <dbReference type="ARBA" id="ARBA00022448"/>
    </source>
</evidence>
<dbReference type="InterPro" id="IPR006153">
    <property type="entry name" value="Cation/H_exchanger_TM"/>
</dbReference>
<feature type="domain" description="Cation/H+ exchanger transmembrane" evidence="10">
    <location>
        <begin position="22"/>
        <end position="387"/>
    </location>
</feature>
<evidence type="ECO:0000256" key="5">
    <source>
        <dbReference type="ARBA" id="ARBA00022692"/>
    </source>
</evidence>
<dbReference type="GO" id="GO:0015297">
    <property type="term" value="F:antiporter activity"/>
    <property type="evidence" value="ECO:0007669"/>
    <property type="project" value="UniProtKB-KW"/>
</dbReference>
<feature type="transmembrane region" description="Helical" evidence="9">
    <location>
        <begin position="302"/>
        <end position="324"/>
    </location>
</feature>
<protein>
    <recommendedName>
        <fullName evidence="10">Cation/H+ exchanger transmembrane domain-containing protein</fullName>
    </recommendedName>
</protein>
<reference evidence="11" key="1">
    <citation type="submission" date="2009-10" db="EMBL/GenBank/DDBJ databases">
        <title>Diversity of trophic interactions inside an arsenic-rich microbial ecosystem.</title>
        <authorList>
            <person name="Bertin P.N."/>
            <person name="Heinrich-Salmeron A."/>
            <person name="Pelletier E."/>
            <person name="Goulhen-Chollet F."/>
            <person name="Arsene-Ploetze F."/>
            <person name="Gallien S."/>
            <person name="Calteau A."/>
            <person name="Vallenet D."/>
            <person name="Casiot C."/>
            <person name="Chane-Woon-Ming B."/>
            <person name="Giloteaux L."/>
            <person name="Barakat M."/>
            <person name="Bonnefoy V."/>
            <person name="Bruneel O."/>
            <person name="Chandler M."/>
            <person name="Cleiss J."/>
            <person name="Duran R."/>
            <person name="Elbaz-Poulichet F."/>
            <person name="Fonknechten N."/>
            <person name="Lauga B."/>
            <person name="Mornico D."/>
            <person name="Ortet P."/>
            <person name="Schaeffer C."/>
            <person name="Siguier P."/>
            <person name="Alexander Thil Smith A."/>
            <person name="Van Dorsselaer A."/>
            <person name="Weissenbach J."/>
            <person name="Medigue C."/>
            <person name="Le Paslier D."/>
        </authorList>
    </citation>
    <scope>NUCLEOTIDE SEQUENCE</scope>
</reference>
<keyword evidence="3" id="KW-0050">Antiport</keyword>
<evidence type="ECO:0000256" key="1">
    <source>
        <dbReference type="ARBA" id="ARBA00004651"/>
    </source>
</evidence>
<evidence type="ECO:0000259" key="10">
    <source>
        <dbReference type="Pfam" id="PF00999"/>
    </source>
</evidence>
<feature type="transmembrane region" description="Helical" evidence="9">
    <location>
        <begin position="278"/>
        <end position="296"/>
    </location>
</feature>
<dbReference type="PANTHER" id="PTHR32507">
    <property type="entry name" value="NA(+)/H(+) ANTIPORTER 1"/>
    <property type="match status" value="1"/>
</dbReference>
<dbReference type="Gene3D" id="1.20.1530.20">
    <property type="match status" value="1"/>
</dbReference>
<name>E6PI26_9ZZZZ</name>
<dbReference type="Pfam" id="PF00999">
    <property type="entry name" value="Na_H_Exchanger"/>
    <property type="match status" value="1"/>
</dbReference>
<dbReference type="PANTHER" id="PTHR32507:SF0">
    <property type="entry name" value="NA(+)_H(+) ANTIPORTER 2-RELATED"/>
    <property type="match status" value="1"/>
</dbReference>
<feature type="transmembrane region" description="Helical" evidence="9">
    <location>
        <begin position="226"/>
        <end position="244"/>
    </location>
</feature>
<feature type="transmembrane region" description="Helical" evidence="9">
    <location>
        <begin position="39"/>
        <end position="59"/>
    </location>
</feature>
<gene>
    <name evidence="11" type="ORF">CARN1_0596</name>
</gene>
<evidence type="ECO:0000313" key="11">
    <source>
        <dbReference type="EMBL" id="CBH76116.1"/>
    </source>
</evidence>
<proteinExistence type="predicted"/>
<feature type="transmembrane region" description="Helical" evidence="9">
    <location>
        <begin position="65"/>
        <end position="83"/>
    </location>
</feature>
<feature type="transmembrane region" description="Helical" evidence="9">
    <location>
        <begin position="95"/>
        <end position="114"/>
    </location>
</feature>
<evidence type="ECO:0000256" key="7">
    <source>
        <dbReference type="ARBA" id="ARBA00023065"/>
    </source>
</evidence>